<feature type="compositionally biased region" description="Polar residues" evidence="1">
    <location>
        <begin position="1"/>
        <end position="27"/>
    </location>
</feature>
<name>A0A4S8LL43_DENBC</name>
<feature type="non-terminal residue" evidence="2">
    <location>
        <position position="1"/>
    </location>
</feature>
<evidence type="ECO:0000313" key="3">
    <source>
        <dbReference type="Proteomes" id="UP000297245"/>
    </source>
</evidence>
<organism evidence="2 3">
    <name type="scientific">Dendrothele bispora (strain CBS 962.96)</name>
    <dbReference type="NCBI Taxonomy" id="1314807"/>
    <lineage>
        <taxon>Eukaryota</taxon>
        <taxon>Fungi</taxon>
        <taxon>Dikarya</taxon>
        <taxon>Basidiomycota</taxon>
        <taxon>Agaricomycotina</taxon>
        <taxon>Agaricomycetes</taxon>
        <taxon>Agaricomycetidae</taxon>
        <taxon>Agaricales</taxon>
        <taxon>Agaricales incertae sedis</taxon>
        <taxon>Dendrothele</taxon>
    </lineage>
</organism>
<keyword evidence="3" id="KW-1185">Reference proteome</keyword>
<evidence type="ECO:0000313" key="2">
    <source>
        <dbReference type="EMBL" id="THU89897.1"/>
    </source>
</evidence>
<evidence type="ECO:0000256" key="1">
    <source>
        <dbReference type="SAM" id="MobiDB-lite"/>
    </source>
</evidence>
<reference evidence="2 3" key="1">
    <citation type="journal article" date="2019" name="Nat. Ecol. Evol.">
        <title>Megaphylogeny resolves global patterns of mushroom evolution.</title>
        <authorList>
            <person name="Varga T."/>
            <person name="Krizsan K."/>
            <person name="Foldi C."/>
            <person name="Dima B."/>
            <person name="Sanchez-Garcia M."/>
            <person name="Sanchez-Ramirez S."/>
            <person name="Szollosi G.J."/>
            <person name="Szarkandi J.G."/>
            <person name="Papp V."/>
            <person name="Albert L."/>
            <person name="Andreopoulos W."/>
            <person name="Angelini C."/>
            <person name="Antonin V."/>
            <person name="Barry K.W."/>
            <person name="Bougher N.L."/>
            <person name="Buchanan P."/>
            <person name="Buyck B."/>
            <person name="Bense V."/>
            <person name="Catcheside P."/>
            <person name="Chovatia M."/>
            <person name="Cooper J."/>
            <person name="Damon W."/>
            <person name="Desjardin D."/>
            <person name="Finy P."/>
            <person name="Geml J."/>
            <person name="Haridas S."/>
            <person name="Hughes K."/>
            <person name="Justo A."/>
            <person name="Karasinski D."/>
            <person name="Kautmanova I."/>
            <person name="Kiss B."/>
            <person name="Kocsube S."/>
            <person name="Kotiranta H."/>
            <person name="LaButti K.M."/>
            <person name="Lechner B.E."/>
            <person name="Liimatainen K."/>
            <person name="Lipzen A."/>
            <person name="Lukacs Z."/>
            <person name="Mihaltcheva S."/>
            <person name="Morgado L.N."/>
            <person name="Niskanen T."/>
            <person name="Noordeloos M.E."/>
            <person name="Ohm R.A."/>
            <person name="Ortiz-Santana B."/>
            <person name="Ovrebo C."/>
            <person name="Racz N."/>
            <person name="Riley R."/>
            <person name="Savchenko A."/>
            <person name="Shiryaev A."/>
            <person name="Soop K."/>
            <person name="Spirin V."/>
            <person name="Szebenyi C."/>
            <person name="Tomsovsky M."/>
            <person name="Tulloss R.E."/>
            <person name="Uehling J."/>
            <person name="Grigoriev I.V."/>
            <person name="Vagvolgyi C."/>
            <person name="Papp T."/>
            <person name="Martin F.M."/>
            <person name="Miettinen O."/>
            <person name="Hibbett D.S."/>
            <person name="Nagy L.G."/>
        </authorList>
    </citation>
    <scope>NUCLEOTIDE SEQUENCE [LARGE SCALE GENOMIC DNA]</scope>
    <source>
        <strain evidence="2 3">CBS 962.96</strain>
    </source>
</reference>
<gene>
    <name evidence="2" type="ORF">K435DRAFT_676979</name>
</gene>
<feature type="region of interest" description="Disordered" evidence="1">
    <location>
        <begin position="1"/>
        <end position="30"/>
    </location>
</feature>
<dbReference type="InterPro" id="IPR043502">
    <property type="entry name" value="DNA/RNA_pol_sf"/>
</dbReference>
<dbReference type="AlphaFoldDB" id="A0A4S8LL43"/>
<accession>A0A4S8LL43</accession>
<dbReference type="OrthoDB" id="6776860at2759"/>
<sequence>STVRSESVITSKAHNNVSGGVNDSSATDPIEGDLKTAEVGLEEVSSGQLIQEVNISPDLSPTQREKIEEVILRNCNAFGLDGRLVNHDAKVDIQLKPSSVPVSLPPYPVSLANQEVIDKQIDSWLSLGVIEPSKSPRGAPVFIVYEMVNLAS</sequence>
<dbReference type="EMBL" id="ML179353">
    <property type="protein sequence ID" value="THU89897.1"/>
    <property type="molecule type" value="Genomic_DNA"/>
</dbReference>
<dbReference type="SUPFAM" id="SSF56672">
    <property type="entry name" value="DNA/RNA polymerases"/>
    <property type="match status" value="1"/>
</dbReference>
<dbReference type="Gene3D" id="3.10.10.10">
    <property type="entry name" value="HIV Type 1 Reverse Transcriptase, subunit A, domain 1"/>
    <property type="match status" value="1"/>
</dbReference>
<dbReference type="Proteomes" id="UP000297245">
    <property type="component" value="Unassembled WGS sequence"/>
</dbReference>
<proteinExistence type="predicted"/>
<protein>
    <submittedName>
        <fullName evidence="2">Uncharacterized protein</fullName>
    </submittedName>
</protein>